<proteinExistence type="predicted"/>
<evidence type="ECO:0000259" key="1">
    <source>
        <dbReference type="Pfam" id="PF22936"/>
    </source>
</evidence>
<feature type="domain" description="Retrovirus-related Pol polyprotein from transposon TNT 1-94-like beta-barrel" evidence="1">
    <location>
        <begin position="219"/>
        <end position="287"/>
    </location>
</feature>
<dbReference type="PANTHER" id="PTHR34222:SF99">
    <property type="entry name" value="PROTEIN, PUTATIVE-RELATED"/>
    <property type="match status" value="1"/>
</dbReference>
<organism evidence="2">
    <name type="scientific">Fagus sylvatica</name>
    <name type="common">Beechnut</name>
    <dbReference type="NCBI Taxonomy" id="28930"/>
    <lineage>
        <taxon>Eukaryota</taxon>
        <taxon>Viridiplantae</taxon>
        <taxon>Streptophyta</taxon>
        <taxon>Embryophyta</taxon>
        <taxon>Tracheophyta</taxon>
        <taxon>Spermatophyta</taxon>
        <taxon>Magnoliopsida</taxon>
        <taxon>eudicotyledons</taxon>
        <taxon>Gunneridae</taxon>
        <taxon>Pentapetalae</taxon>
        <taxon>rosids</taxon>
        <taxon>fabids</taxon>
        <taxon>Fagales</taxon>
        <taxon>Fagaceae</taxon>
        <taxon>Fagus</taxon>
    </lineage>
</organism>
<sequence length="343" mass="37778">MQFLTGLNETFTPVRGQILLMDPMPHIDKVFSLLRQEERQRSIGQISLPHVESTVLLCKSDSARPNQPKQGFQKKDKPICTHCGYIGHTMDKCYKLHGYPPGYKPKGKSPMVHRVSLNNFGTSAAVTDEMSQFQVSQIQSQCQQLLVALNTKPLELLTPNASYQVMANTTLSSPLPTHSISSASLYPSIYNSQTFTPNLSHSIFASNLIFPTSMSANSWVIDTGATDHMVHSLSYLSTITSMVNTSVELPNGELVSVTHIGTVILSSSLTLTNVLCVPTFHLNLISAFTPWRMIELGKLHNGLYLLQTSLDHSSVAKLHQASVSPFNKVALVSAHVQFTPMQL</sequence>
<dbReference type="EMBL" id="OIVN01005412">
    <property type="protein sequence ID" value="SPD22330.1"/>
    <property type="molecule type" value="Genomic_DNA"/>
</dbReference>
<dbReference type="PANTHER" id="PTHR34222">
    <property type="entry name" value="GAG_PRE-INTEGRS DOMAIN-CONTAINING PROTEIN"/>
    <property type="match status" value="1"/>
</dbReference>
<gene>
    <name evidence="2" type="ORF">FSB_LOCUS50212</name>
</gene>
<name>A0A2N9IE43_FAGSY</name>
<dbReference type="InterPro" id="IPR054722">
    <property type="entry name" value="PolX-like_BBD"/>
</dbReference>
<evidence type="ECO:0000313" key="2">
    <source>
        <dbReference type="EMBL" id="SPD22330.1"/>
    </source>
</evidence>
<accession>A0A2N9IE43</accession>
<protein>
    <recommendedName>
        <fullName evidence="1">Retrovirus-related Pol polyprotein from transposon TNT 1-94-like beta-barrel domain-containing protein</fullName>
    </recommendedName>
</protein>
<reference evidence="2" key="1">
    <citation type="submission" date="2018-02" db="EMBL/GenBank/DDBJ databases">
        <authorList>
            <person name="Cohen D.B."/>
            <person name="Kent A.D."/>
        </authorList>
    </citation>
    <scope>NUCLEOTIDE SEQUENCE</scope>
</reference>
<dbReference type="Pfam" id="PF22936">
    <property type="entry name" value="Pol_BBD"/>
    <property type="match status" value="1"/>
</dbReference>
<dbReference type="AlphaFoldDB" id="A0A2N9IE43"/>